<gene>
    <name evidence="1" type="ORF">TSOC_006831</name>
</gene>
<accession>A0A2J8A2K6</accession>
<evidence type="ECO:0008006" key="3">
    <source>
        <dbReference type="Google" id="ProtNLM"/>
    </source>
</evidence>
<dbReference type="SUPFAM" id="SSF56112">
    <property type="entry name" value="Protein kinase-like (PK-like)"/>
    <property type="match status" value="1"/>
</dbReference>
<proteinExistence type="predicted"/>
<protein>
    <recommendedName>
        <fullName evidence="3">Protein kinase domain-containing protein</fullName>
    </recommendedName>
</protein>
<evidence type="ECO:0000313" key="2">
    <source>
        <dbReference type="Proteomes" id="UP000236333"/>
    </source>
</evidence>
<name>A0A2J8A2K6_9CHLO</name>
<dbReference type="AlphaFoldDB" id="A0A2J8A2K6"/>
<sequence>LPRRAGAAAGLGLGGAAGAGTPEYLKRLRNLPPASKLSPLELQSVPAVHGGPLFDNWRLTGSIPPALQHPAFGIFHEWVATRQSSQEDMIAAARLCAIAAPYYAYEVELQMKVVVLLREYLDVSSDQDSLGCFSLFKNDSLSKPDWQVVDDVNDASCLQALMETKNGLKGPGDPAYQGAGYYSKFWLSRLDQPAGCERLREVFNGTCCPTLLIEVLGAHLRISSLAWLGRITLCPMTPLLNTLWLEDDPQVHSLACSLRALKEALAVLRTFYSNVPATQLQVRKPGLLLGQPYPLLDQYENARVLGRGGRLVYEAMRPADGVRVVVKFARSYGVEAHRAWADHVLAPKVFRHEALPGGYHMVEMELLDEADGWMPLSAVGAAVYDSVEEEALQRLTAAHTSSKPTFVHGDMRPANCMVRHRPARDGDGSSSSGGSSGDWDVRFLDFEFAGVEGEGVYPSPLNPNVVWAAGAEYGQPLQRSHDVHLLKQRDSSTSSLLACSFSTHSIKAAGAYEEHGGSSKGGGKVGRRF</sequence>
<reference evidence="1 2" key="1">
    <citation type="journal article" date="2017" name="Mol. Biol. Evol.">
        <title>The 4-celled Tetrabaena socialis nuclear genome reveals the essential components for genetic control of cell number at the origin of multicellularity in the volvocine lineage.</title>
        <authorList>
            <person name="Featherston J."/>
            <person name="Arakaki Y."/>
            <person name="Hanschen E.R."/>
            <person name="Ferris P.J."/>
            <person name="Michod R.E."/>
            <person name="Olson B.J.S.C."/>
            <person name="Nozaki H."/>
            <person name="Durand P.M."/>
        </authorList>
    </citation>
    <scope>NUCLEOTIDE SEQUENCE [LARGE SCALE GENOMIC DNA]</scope>
    <source>
        <strain evidence="1 2">NIES-571</strain>
    </source>
</reference>
<dbReference type="Proteomes" id="UP000236333">
    <property type="component" value="Unassembled WGS sequence"/>
</dbReference>
<comment type="caution">
    <text evidence="1">The sequence shown here is derived from an EMBL/GenBank/DDBJ whole genome shotgun (WGS) entry which is preliminary data.</text>
</comment>
<dbReference type="EMBL" id="PGGS01000217">
    <property type="protein sequence ID" value="PNH06750.1"/>
    <property type="molecule type" value="Genomic_DNA"/>
</dbReference>
<feature type="non-terminal residue" evidence="1">
    <location>
        <position position="1"/>
    </location>
</feature>
<organism evidence="1 2">
    <name type="scientific">Tetrabaena socialis</name>
    <dbReference type="NCBI Taxonomy" id="47790"/>
    <lineage>
        <taxon>Eukaryota</taxon>
        <taxon>Viridiplantae</taxon>
        <taxon>Chlorophyta</taxon>
        <taxon>core chlorophytes</taxon>
        <taxon>Chlorophyceae</taxon>
        <taxon>CS clade</taxon>
        <taxon>Chlamydomonadales</taxon>
        <taxon>Tetrabaenaceae</taxon>
        <taxon>Tetrabaena</taxon>
    </lineage>
</organism>
<keyword evidence="2" id="KW-1185">Reference proteome</keyword>
<dbReference type="InterPro" id="IPR011009">
    <property type="entry name" value="Kinase-like_dom_sf"/>
</dbReference>
<dbReference type="OrthoDB" id="541672at2759"/>
<evidence type="ECO:0000313" key="1">
    <source>
        <dbReference type="EMBL" id="PNH06750.1"/>
    </source>
</evidence>